<name>A0A972FGE6_9RHOO</name>
<evidence type="ECO:0000313" key="2">
    <source>
        <dbReference type="EMBL" id="NMG05088.1"/>
    </source>
</evidence>
<comment type="caution">
    <text evidence="2">The sequence shown here is derived from an EMBL/GenBank/DDBJ whole genome shotgun (WGS) entry which is preliminary data.</text>
</comment>
<accession>A0A972FGE6</accession>
<keyword evidence="1" id="KW-0732">Signal</keyword>
<dbReference type="EMBL" id="WTVM01000205">
    <property type="protein sequence ID" value="NMG05088.1"/>
    <property type="molecule type" value="Genomic_DNA"/>
</dbReference>
<organism evidence="2 3">
    <name type="scientific">Azoarcus taiwanensis</name>
    <dbReference type="NCBI Taxonomy" id="666964"/>
    <lineage>
        <taxon>Bacteria</taxon>
        <taxon>Pseudomonadati</taxon>
        <taxon>Pseudomonadota</taxon>
        <taxon>Betaproteobacteria</taxon>
        <taxon>Rhodocyclales</taxon>
        <taxon>Zoogloeaceae</taxon>
        <taxon>Azoarcus</taxon>
    </lineage>
</organism>
<proteinExistence type="predicted"/>
<evidence type="ECO:0000313" key="3">
    <source>
        <dbReference type="Proteomes" id="UP000599523"/>
    </source>
</evidence>
<gene>
    <name evidence="2" type="ORF">GPA21_19290</name>
</gene>
<evidence type="ECO:0000256" key="1">
    <source>
        <dbReference type="SAM" id="SignalP"/>
    </source>
</evidence>
<reference evidence="2" key="1">
    <citation type="submission" date="2019-12" db="EMBL/GenBank/DDBJ databases">
        <title>Comparative genomics gives insights into the taxonomy of the Azoarcus-Aromatoleum group and reveals separate origins of nif in the plant-associated Azoarcus and non-plant-associated Aromatoleum sub-groups.</title>
        <authorList>
            <person name="Lafos M."/>
            <person name="Maluk M."/>
            <person name="Batista M."/>
            <person name="Junghare M."/>
            <person name="Carmona M."/>
            <person name="Faoro H."/>
            <person name="Cruz L.M."/>
            <person name="Battistoni F."/>
            <person name="De Souza E."/>
            <person name="Pedrosa F."/>
            <person name="Chen W.-M."/>
            <person name="Poole P.S."/>
            <person name="Dixon R.A."/>
            <person name="James E.K."/>
        </authorList>
    </citation>
    <scope>NUCLEOTIDE SEQUENCE</scope>
    <source>
        <strain evidence="2">NSC3</strain>
    </source>
</reference>
<protein>
    <submittedName>
        <fullName evidence="2">Uncharacterized protein</fullName>
    </submittedName>
</protein>
<dbReference type="Proteomes" id="UP000599523">
    <property type="component" value="Unassembled WGS sequence"/>
</dbReference>
<sequence length="357" mass="39038">MKYNRIVLLAILSFLSASLAYGNEESLTIHVHDASDIVSISQFNIPQAHTYIVAATLTRSDDMQAPESTLQFMDFRTGQTQVKLHIEQAPLLSPPGPQSGMLVLPQLQPDIRWNIFEPHPDLTGLELKGDLPSFTVVTQTLQTADGYYVSGMNGENLPVIAWLDTDFNMRQERVLSGFSPGMVTGILETGGKLIALVSSEKGSAQIRLSDNLDIESEAPIDGFGANGIALPDGGFVLTYVTFPEMNVLLERFDANHNSAWKADLYAMSRDAVSSGVKLATLLDGIAFAGFNENHLLVGRIGIDGKRMKQARALGEKLDFDPNPSSHFIFTHENTIHVWGLGMSTDSFVSTIYHAINN</sequence>
<feature type="signal peptide" evidence="1">
    <location>
        <begin position="1"/>
        <end position="22"/>
    </location>
</feature>
<dbReference type="RefSeq" id="WP_168989702.1">
    <property type="nucleotide sequence ID" value="NZ_CAWPHM010000117.1"/>
</dbReference>
<keyword evidence="3" id="KW-1185">Reference proteome</keyword>
<feature type="chain" id="PRO_5037725119" evidence="1">
    <location>
        <begin position="23"/>
        <end position="357"/>
    </location>
</feature>
<dbReference type="AlphaFoldDB" id="A0A972FGE6"/>